<dbReference type="InterPro" id="IPR011335">
    <property type="entry name" value="Restrct_endonuc-II-like"/>
</dbReference>
<dbReference type="Proteomes" id="UP000255295">
    <property type="component" value="Unassembled WGS sequence"/>
</dbReference>
<dbReference type="RefSeq" id="WP_024364735.1">
    <property type="nucleotide sequence ID" value="NZ_BJNS01000045.1"/>
</dbReference>
<evidence type="ECO:0000313" key="4">
    <source>
        <dbReference type="EMBL" id="SUV17493.1"/>
    </source>
</evidence>
<dbReference type="GeneID" id="48276661"/>
<dbReference type="AlphaFoldDB" id="A0A2S0JZX8"/>
<dbReference type="InterPro" id="IPR051703">
    <property type="entry name" value="NF-kappa-B_Signaling_Reg"/>
</dbReference>
<gene>
    <name evidence="3" type="ORF">LS41612_10655</name>
    <name evidence="4" type="ORF">NCTC10338_02596</name>
</gene>
<dbReference type="Proteomes" id="UP000238825">
    <property type="component" value="Chromosome"/>
</dbReference>
<reference evidence="4 6" key="2">
    <citation type="submission" date="2018-06" db="EMBL/GenBank/DDBJ databases">
        <authorList>
            <consortium name="Pathogen Informatics"/>
            <person name="Doyle S."/>
        </authorList>
    </citation>
    <scope>NUCLEOTIDE SEQUENCE [LARGE SCALE GENOMIC DNA]</scope>
    <source>
        <strain evidence="4 6">NCTC10338</strain>
    </source>
</reference>
<dbReference type="SUPFAM" id="SSF52980">
    <property type="entry name" value="Restriction endonuclease-like"/>
    <property type="match status" value="1"/>
</dbReference>
<evidence type="ECO:0000256" key="1">
    <source>
        <dbReference type="SAM" id="Coils"/>
    </source>
</evidence>
<reference evidence="3 5" key="1">
    <citation type="submission" date="2017-03" db="EMBL/GenBank/DDBJ databases">
        <title>The whole genome sequencing and assembly of Lysinibacillus sphaericus DSM 28T strain.</title>
        <authorList>
            <person name="Lee Y.-J."/>
            <person name="Yi H."/>
            <person name="Bahn Y.-S."/>
            <person name="Kim J.F."/>
            <person name="Lee D.-W."/>
        </authorList>
    </citation>
    <scope>NUCLEOTIDE SEQUENCE [LARGE SCALE GENOMIC DNA]</scope>
    <source>
        <strain evidence="3 5">DSM 28</strain>
    </source>
</reference>
<dbReference type="InterPro" id="IPR017482">
    <property type="entry name" value="Lambda-type_endonuclease"/>
</dbReference>
<evidence type="ECO:0000313" key="3">
    <source>
        <dbReference type="EMBL" id="AVK96693.1"/>
    </source>
</evidence>
<dbReference type="PANTHER" id="PTHR46609">
    <property type="entry name" value="EXONUCLEASE, PHAGE-TYPE/RECB, C-TERMINAL DOMAIN-CONTAINING PROTEIN"/>
    <property type="match status" value="1"/>
</dbReference>
<dbReference type="InterPro" id="IPR019080">
    <property type="entry name" value="YqaJ_viral_recombinase"/>
</dbReference>
<evidence type="ECO:0000313" key="5">
    <source>
        <dbReference type="Proteomes" id="UP000238825"/>
    </source>
</evidence>
<sequence>MEAVSTLKMDRIEWLQLRKSGIGGSDASAILGFNRWKSAFQLFIEKTSEMVEEIDNEFVYWGNVLEDIVAQEFARRTRKKVQRVNRMLRHPDFQFMIANLDRRIVGERAILECKTTSTYNKDAWEGDEVPAAYICQLQHYLAVTGFEKAYIAVLIGGNTFVWKEVARDDEFIELMIEREKDFWHNHVLANVPPAIDGSSSASEFLAKMFPQDDGSAIMLDEQMNTLIEAIESLKSEEKQLENQRKEYENQLKIKLGEAVEGYSNRFKVTYKTITTNRIDSKRLKEEQPELYKKYCNESLFRRLSIKEAN</sequence>
<evidence type="ECO:0000313" key="6">
    <source>
        <dbReference type="Proteomes" id="UP000255295"/>
    </source>
</evidence>
<accession>A0A2S0JZX8</accession>
<dbReference type="EMBL" id="CP019980">
    <property type="protein sequence ID" value="AVK96693.1"/>
    <property type="molecule type" value="Genomic_DNA"/>
</dbReference>
<proteinExistence type="predicted"/>
<feature type="domain" description="YqaJ viral recombinase" evidence="2">
    <location>
        <begin position="13"/>
        <end position="147"/>
    </location>
</feature>
<organism evidence="3 5">
    <name type="scientific">Lysinibacillus sphaericus</name>
    <name type="common">Bacillus sphaericus</name>
    <dbReference type="NCBI Taxonomy" id="1421"/>
    <lineage>
        <taxon>Bacteria</taxon>
        <taxon>Bacillati</taxon>
        <taxon>Bacillota</taxon>
        <taxon>Bacilli</taxon>
        <taxon>Bacillales</taxon>
        <taxon>Bacillaceae</taxon>
        <taxon>Lysinibacillus</taxon>
    </lineage>
</organism>
<dbReference type="InterPro" id="IPR011604">
    <property type="entry name" value="PDDEXK-like_dom_sf"/>
</dbReference>
<evidence type="ECO:0000259" key="2">
    <source>
        <dbReference type="Pfam" id="PF09588"/>
    </source>
</evidence>
<dbReference type="Pfam" id="PF09588">
    <property type="entry name" value="YqaJ"/>
    <property type="match status" value="1"/>
</dbReference>
<protein>
    <submittedName>
        <fullName evidence="4">YqaJ protein</fullName>
    </submittedName>
</protein>
<dbReference type="EMBL" id="UFSZ01000001">
    <property type="protein sequence ID" value="SUV17493.1"/>
    <property type="molecule type" value="Genomic_DNA"/>
</dbReference>
<feature type="coiled-coil region" evidence="1">
    <location>
        <begin position="216"/>
        <end position="257"/>
    </location>
</feature>
<name>A0A2S0JZX8_LYSSH</name>
<keyword evidence="1" id="KW-0175">Coiled coil</keyword>
<dbReference type="Gene3D" id="3.90.320.10">
    <property type="match status" value="1"/>
</dbReference>
<dbReference type="PANTHER" id="PTHR46609:SF6">
    <property type="entry name" value="EXONUCLEASE, PHAGE-TYPE_RECB, C-TERMINAL DOMAIN-CONTAINING PROTEIN-RELATED"/>
    <property type="match status" value="1"/>
</dbReference>
<dbReference type="NCBIfam" id="TIGR03033">
    <property type="entry name" value="phage_rel_nuc"/>
    <property type="match status" value="1"/>
</dbReference>